<name>A0A9Q1KCU9_9CARY</name>
<comment type="caution">
    <text evidence="3">The sequence shown here is derived from an EMBL/GenBank/DDBJ whole genome shotgun (WGS) entry which is preliminary data.</text>
</comment>
<feature type="compositionally biased region" description="Pro residues" evidence="1">
    <location>
        <begin position="60"/>
        <end position="105"/>
    </location>
</feature>
<accession>A0A9Q1KCU9</accession>
<evidence type="ECO:0000256" key="2">
    <source>
        <dbReference type="SAM" id="SignalP"/>
    </source>
</evidence>
<dbReference type="Pfam" id="PF06830">
    <property type="entry name" value="Root_cap"/>
    <property type="match status" value="1"/>
</dbReference>
<keyword evidence="2" id="KW-0732">Signal</keyword>
<sequence>MARLGLLLVSLVLISVVAEAQVYSPPPPPYYFPPKQSPGQEKKSSPPPPKESPGQKNKYSPPPPSPAYSPLPPPVVTPPPPPPSYSPPPVLQSPPPSPVYSPPPPVVTPPPPSPVYFPPPPPVVTPPLPSPVYSPPPPVVTPPSPSGSAAKKARCHNKEYIRCYYREFTCPAACPQTCEVDCETCSPVCNCNKPGAVCQDPRFIGADGITFYFHGKKDQDCCLVTDPNLHINAHFIGKRNPNMGRDFTWVQSLGILFDDHQIYLGARKTVTWNDAIDRLDLSVNGRPVLLPESRGASWQHAPAVVHIRRSQDVNGVIIEAEGKFKIKAVVVPITKKESLIHNYDINDDDCFAHLDLSFKFYSLSGQVSGVLGQTYASNYVSKVNVGVAMPVVGREIKFLTSSLFATDCAVSRFVGSESNDAINNVEFADLKCASGIDGRGVVCKR</sequence>
<dbReference type="EMBL" id="JAKOGI010000187">
    <property type="protein sequence ID" value="KAJ8440574.1"/>
    <property type="molecule type" value="Genomic_DNA"/>
</dbReference>
<protein>
    <submittedName>
        <fullName evidence="3">Uncharacterized protein</fullName>
    </submittedName>
</protein>
<dbReference type="Proteomes" id="UP001153076">
    <property type="component" value="Unassembled WGS sequence"/>
</dbReference>
<reference evidence="3" key="1">
    <citation type="submission" date="2022-04" db="EMBL/GenBank/DDBJ databases">
        <title>Carnegiea gigantea Genome sequencing and assembly v2.</title>
        <authorList>
            <person name="Copetti D."/>
            <person name="Sanderson M.J."/>
            <person name="Burquez A."/>
            <person name="Wojciechowski M.F."/>
        </authorList>
    </citation>
    <scope>NUCLEOTIDE SEQUENCE</scope>
    <source>
        <strain evidence="3">SGP5-SGP5p</strain>
        <tissue evidence="3">Aerial part</tissue>
    </source>
</reference>
<dbReference type="PANTHER" id="PTHR31656">
    <property type="entry name" value="ROOT CAP DOMAIN-CONTAINING PROTEIN"/>
    <property type="match status" value="1"/>
</dbReference>
<evidence type="ECO:0000313" key="3">
    <source>
        <dbReference type="EMBL" id="KAJ8440574.1"/>
    </source>
</evidence>
<dbReference type="InterPro" id="IPR009646">
    <property type="entry name" value="Root_cap"/>
</dbReference>
<proteinExistence type="predicted"/>
<feature type="region of interest" description="Disordered" evidence="1">
    <location>
        <begin position="24"/>
        <end position="105"/>
    </location>
</feature>
<feature type="chain" id="PRO_5040162705" evidence="2">
    <location>
        <begin position="21"/>
        <end position="445"/>
    </location>
</feature>
<feature type="compositionally biased region" description="Pro residues" evidence="1">
    <location>
        <begin position="24"/>
        <end position="36"/>
    </location>
</feature>
<keyword evidence="4" id="KW-1185">Reference proteome</keyword>
<dbReference type="OrthoDB" id="2012132at2759"/>
<gene>
    <name evidence="3" type="ORF">Cgig2_028703</name>
</gene>
<evidence type="ECO:0000256" key="1">
    <source>
        <dbReference type="SAM" id="MobiDB-lite"/>
    </source>
</evidence>
<dbReference type="PRINTS" id="PR01217">
    <property type="entry name" value="PRICHEXTENSN"/>
</dbReference>
<organism evidence="3 4">
    <name type="scientific">Carnegiea gigantea</name>
    <dbReference type="NCBI Taxonomy" id="171969"/>
    <lineage>
        <taxon>Eukaryota</taxon>
        <taxon>Viridiplantae</taxon>
        <taxon>Streptophyta</taxon>
        <taxon>Embryophyta</taxon>
        <taxon>Tracheophyta</taxon>
        <taxon>Spermatophyta</taxon>
        <taxon>Magnoliopsida</taxon>
        <taxon>eudicotyledons</taxon>
        <taxon>Gunneridae</taxon>
        <taxon>Pentapetalae</taxon>
        <taxon>Caryophyllales</taxon>
        <taxon>Cactineae</taxon>
        <taxon>Cactaceae</taxon>
        <taxon>Cactoideae</taxon>
        <taxon>Echinocereeae</taxon>
        <taxon>Carnegiea</taxon>
    </lineage>
</organism>
<feature type="signal peptide" evidence="2">
    <location>
        <begin position="1"/>
        <end position="20"/>
    </location>
</feature>
<dbReference type="AlphaFoldDB" id="A0A9Q1KCU9"/>
<evidence type="ECO:0000313" key="4">
    <source>
        <dbReference type="Proteomes" id="UP001153076"/>
    </source>
</evidence>